<sequence>MVGSSFSRHRGPLEITKCSPGPKSFYGRRTRSLHRVFPYVSDSSAPSSPIPVVKPGICPVVNTLVACSLPYPPGDCSTDGDCSDMQKCCDVGCVYHCADV</sequence>
<dbReference type="SMART" id="SM00217">
    <property type="entry name" value="WAP"/>
    <property type="match status" value="1"/>
</dbReference>
<dbReference type="Gene3D" id="4.10.75.10">
    <property type="entry name" value="Elafin-like"/>
    <property type="match status" value="1"/>
</dbReference>
<accession>A0A8C5M9W4</accession>
<reference evidence="2" key="1">
    <citation type="submission" date="2025-08" db="UniProtKB">
        <authorList>
            <consortium name="Ensembl"/>
        </authorList>
    </citation>
    <scope>IDENTIFICATION</scope>
</reference>
<evidence type="ECO:0000313" key="3">
    <source>
        <dbReference type="Proteomes" id="UP000694569"/>
    </source>
</evidence>
<keyword evidence="3" id="KW-1185">Reference proteome</keyword>
<organism evidence="2 3">
    <name type="scientific">Leptobrachium leishanense</name>
    <name type="common">Leishan spiny toad</name>
    <dbReference type="NCBI Taxonomy" id="445787"/>
    <lineage>
        <taxon>Eukaryota</taxon>
        <taxon>Metazoa</taxon>
        <taxon>Chordata</taxon>
        <taxon>Craniata</taxon>
        <taxon>Vertebrata</taxon>
        <taxon>Euteleostomi</taxon>
        <taxon>Amphibia</taxon>
        <taxon>Batrachia</taxon>
        <taxon>Anura</taxon>
        <taxon>Pelobatoidea</taxon>
        <taxon>Megophryidae</taxon>
        <taxon>Leptobrachium</taxon>
    </lineage>
</organism>
<protein>
    <recommendedName>
        <fullName evidence="1">WAP domain-containing protein</fullName>
    </recommendedName>
</protein>
<evidence type="ECO:0000313" key="2">
    <source>
        <dbReference type="Ensembl" id="ENSLLEP00000011493.1"/>
    </source>
</evidence>
<proteinExistence type="predicted"/>
<dbReference type="GO" id="GO:0030414">
    <property type="term" value="F:peptidase inhibitor activity"/>
    <property type="evidence" value="ECO:0007669"/>
    <property type="project" value="InterPro"/>
</dbReference>
<evidence type="ECO:0000259" key="1">
    <source>
        <dbReference type="PROSITE" id="PS51390"/>
    </source>
</evidence>
<dbReference type="Proteomes" id="UP000694569">
    <property type="component" value="Unplaced"/>
</dbReference>
<dbReference type="InterPro" id="IPR008197">
    <property type="entry name" value="WAP_dom"/>
</dbReference>
<dbReference type="PROSITE" id="PS51390">
    <property type="entry name" value="WAP"/>
    <property type="match status" value="1"/>
</dbReference>
<dbReference type="OrthoDB" id="6060011at2759"/>
<dbReference type="GO" id="GO:0005576">
    <property type="term" value="C:extracellular region"/>
    <property type="evidence" value="ECO:0007669"/>
    <property type="project" value="InterPro"/>
</dbReference>
<reference evidence="2" key="2">
    <citation type="submission" date="2025-09" db="UniProtKB">
        <authorList>
            <consortium name="Ensembl"/>
        </authorList>
    </citation>
    <scope>IDENTIFICATION</scope>
</reference>
<dbReference type="SUPFAM" id="SSF57256">
    <property type="entry name" value="Elafin-like"/>
    <property type="match status" value="1"/>
</dbReference>
<dbReference type="CDD" id="cd00199">
    <property type="entry name" value="WAP"/>
    <property type="match status" value="1"/>
</dbReference>
<dbReference type="Pfam" id="PF00095">
    <property type="entry name" value="WAP"/>
    <property type="match status" value="1"/>
</dbReference>
<name>A0A8C5M9W4_9ANUR</name>
<dbReference type="AlphaFoldDB" id="A0A8C5M9W4"/>
<feature type="domain" description="WAP" evidence="1">
    <location>
        <begin position="51"/>
        <end position="100"/>
    </location>
</feature>
<dbReference type="Ensembl" id="ENSLLET00000011956.1">
    <property type="protein sequence ID" value="ENSLLEP00000011493.1"/>
    <property type="gene ID" value="ENSLLEG00000007321.1"/>
</dbReference>
<dbReference type="InterPro" id="IPR036645">
    <property type="entry name" value="Elafin-like_sf"/>
</dbReference>